<dbReference type="Pfam" id="PF13023">
    <property type="entry name" value="HD_3"/>
    <property type="match status" value="1"/>
</dbReference>
<keyword evidence="9" id="KW-0479">Metal-binding</keyword>
<sequence length="233" mass="27158">MTTSDPVKQNLHYDITENIWQPETAIPDRIKKLLTPTSSLTNSILAFIQIVRLLKTQKRTGWVDRGVPLEKTESISDHMYRMSIISMAIPNDKINIDRCVKIAVIHDIAEALVGDITPFGGVSKTEKHRRELITIHYLSSLIEPYNPTFAKDILELWLDYEEIRCIEAQYVKDIDKFEMIQQAWDYEQDYGLKYDLNEFYKSRSAIKSKEIGDLCDEVIKQRTKFINDLKDNQ</sequence>
<evidence type="ECO:0000256" key="10">
    <source>
        <dbReference type="ARBA" id="ARBA00022801"/>
    </source>
</evidence>
<comment type="similarity">
    <text evidence="6">Belongs to the HDDC2 family.</text>
</comment>
<comment type="cofactor">
    <cofactor evidence="2">
        <name>Mn(2+)</name>
        <dbReference type="ChEBI" id="CHEBI:29035"/>
    </cofactor>
</comment>
<comment type="catalytic activity">
    <reaction evidence="1">
        <text>a 2'-deoxyribonucleoside 5'-phosphate + H2O = a 2'-deoxyribonucleoside + phosphate</text>
        <dbReference type="Rhea" id="RHEA:36167"/>
        <dbReference type="ChEBI" id="CHEBI:15377"/>
        <dbReference type="ChEBI" id="CHEBI:18274"/>
        <dbReference type="ChEBI" id="CHEBI:43474"/>
        <dbReference type="ChEBI" id="CHEBI:65317"/>
        <dbReference type="EC" id="3.1.3.89"/>
    </reaction>
</comment>
<keyword evidence="11" id="KW-0460">Magnesium</keyword>
<dbReference type="AlphaFoldDB" id="A0A1E4RGF5"/>
<evidence type="ECO:0000256" key="8">
    <source>
        <dbReference type="ARBA" id="ARBA00012964"/>
    </source>
</evidence>
<evidence type="ECO:0000256" key="3">
    <source>
        <dbReference type="ARBA" id="ARBA00001941"/>
    </source>
</evidence>
<evidence type="ECO:0000256" key="6">
    <source>
        <dbReference type="ARBA" id="ARBA00009999"/>
    </source>
</evidence>
<dbReference type="EMBL" id="KV454542">
    <property type="protein sequence ID" value="ODV66340.1"/>
    <property type="molecule type" value="Genomic_DNA"/>
</dbReference>
<dbReference type="PROSITE" id="PS51831">
    <property type="entry name" value="HD"/>
    <property type="match status" value="1"/>
</dbReference>
<dbReference type="FunFam" id="1.10.3210.10:FF:000011">
    <property type="entry name" value="HD domain-containing protein 2"/>
    <property type="match status" value="1"/>
</dbReference>
<evidence type="ECO:0000313" key="14">
    <source>
        <dbReference type="EMBL" id="ODV66340.1"/>
    </source>
</evidence>
<dbReference type="GO" id="GO:0046872">
    <property type="term" value="F:metal ion binding"/>
    <property type="evidence" value="ECO:0007669"/>
    <property type="project" value="UniProtKB-KW"/>
</dbReference>
<gene>
    <name evidence="14" type="ORF">HYPBUDRAFT_111002</name>
</gene>
<evidence type="ECO:0000256" key="12">
    <source>
        <dbReference type="ARBA" id="ARBA00023285"/>
    </source>
</evidence>
<evidence type="ECO:0000256" key="9">
    <source>
        <dbReference type="ARBA" id="ARBA00022723"/>
    </source>
</evidence>
<proteinExistence type="inferred from homology"/>
<dbReference type="Proteomes" id="UP000095085">
    <property type="component" value="Unassembled WGS sequence"/>
</dbReference>
<dbReference type="GO" id="GO:0002953">
    <property type="term" value="F:5'-deoxynucleotidase activity"/>
    <property type="evidence" value="ECO:0007669"/>
    <property type="project" value="UniProtKB-EC"/>
</dbReference>
<keyword evidence="12" id="KW-0170">Cobalt</keyword>
<dbReference type="OrthoDB" id="10254258at2759"/>
<dbReference type="GO" id="GO:0005737">
    <property type="term" value="C:cytoplasm"/>
    <property type="evidence" value="ECO:0007669"/>
    <property type="project" value="TreeGrafter"/>
</dbReference>
<comment type="cofactor">
    <cofactor evidence="3">
        <name>Co(2+)</name>
        <dbReference type="ChEBI" id="CHEBI:48828"/>
    </cofactor>
</comment>
<comment type="subunit">
    <text evidence="7">Homodimer.</text>
</comment>
<dbReference type="PANTHER" id="PTHR11845">
    <property type="entry name" value="5'-DEOXYNUCLEOTIDASE HDDC2"/>
    <property type="match status" value="1"/>
</dbReference>
<dbReference type="GO" id="GO:0009159">
    <property type="term" value="P:deoxyribonucleoside monophosphate catabolic process"/>
    <property type="evidence" value="ECO:0007669"/>
    <property type="project" value="UniProtKB-ARBA"/>
</dbReference>
<comment type="function">
    <text evidence="5">Catalyzes the dephosphorylation of the nucleoside 5'-monophosphates deoxyadenosine monophosphate (dAMP), deoxycytidine monophosphate (dCMP), deoxyguanosine monophosphate (dGMP) and deoxythymidine monophosphate (dTMP).</text>
</comment>
<dbReference type="EC" id="3.1.3.89" evidence="8"/>
<dbReference type="PANTHER" id="PTHR11845:SF13">
    <property type="entry name" value="5'-DEOXYNUCLEOTIDASE HDDC2"/>
    <property type="match status" value="1"/>
</dbReference>
<comment type="cofactor">
    <cofactor evidence="4">
        <name>Mg(2+)</name>
        <dbReference type="ChEBI" id="CHEBI:18420"/>
    </cofactor>
</comment>
<evidence type="ECO:0000256" key="2">
    <source>
        <dbReference type="ARBA" id="ARBA00001936"/>
    </source>
</evidence>
<dbReference type="InterPro" id="IPR003607">
    <property type="entry name" value="HD/PDEase_dom"/>
</dbReference>
<dbReference type="SMART" id="SM00471">
    <property type="entry name" value="HDc"/>
    <property type="match status" value="1"/>
</dbReference>
<evidence type="ECO:0000259" key="13">
    <source>
        <dbReference type="PROSITE" id="PS51831"/>
    </source>
</evidence>
<organism evidence="14 15">
    <name type="scientific">Hyphopichia burtonii NRRL Y-1933</name>
    <dbReference type="NCBI Taxonomy" id="984485"/>
    <lineage>
        <taxon>Eukaryota</taxon>
        <taxon>Fungi</taxon>
        <taxon>Dikarya</taxon>
        <taxon>Ascomycota</taxon>
        <taxon>Saccharomycotina</taxon>
        <taxon>Pichiomycetes</taxon>
        <taxon>Debaryomycetaceae</taxon>
        <taxon>Hyphopichia</taxon>
    </lineage>
</organism>
<dbReference type="RefSeq" id="XP_020075407.1">
    <property type="nucleotide sequence ID" value="XM_020218801.1"/>
</dbReference>
<keyword evidence="15" id="KW-1185">Reference proteome</keyword>
<accession>A0A1E4RGF5</accession>
<dbReference type="STRING" id="984485.A0A1E4RGF5"/>
<reference evidence="15" key="1">
    <citation type="submission" date="2016-05" db="EMBL/GenBank/DDBJ databases">
        <title>Comparative genomics of biotechnologically important yeasts.</title>
        <authorList>
            <consortium name="DOE Joint Genome Institute"/>
            <person name="Riley R."/>
            <person name="Haridas S."/>
            <person name="Wolfe K.H."/>
            <person name="Lopes M.R."/>
            <person name="Hittinger C.T."/>
            <person name="Goker M."/>
            <person name="Salamov A."/>
            <person name="Wisecaver J."/>
            <person name="Long T.M."/>
            <person name="Aerts A.L."/>
            <person name="Barry K."/>
            <person name="Choi C."/>
            <person name="Clum A."/>
            <person name="Coughlan A.Y."/>
            <person name="Deshpande S."/>
            <person name="Douglass A.P."/>
            <person name="Hanson S.J."/>
            <person name="Klenk H.-P."/>
            <person name="Labutti K."/>
            <person name="Lapidus A."/>
            <person name="Lindquist E."/>
            <person name="Lipzen A."/>
            <person name="Meier-Kolthoff J.P."/>
            <person name="Ohm R.A."/>
            <person name="Otillar R.P."/>
            <person name="Pangilinan J."/>
            <person name="Peng Y."/>
            <person name="Rokas A."/>
            <person name="Rosa C.A."/>
            <person name="Scheuner C."/>
            <person name="Sibirny A.A."/>
            <person name="Slot J.C."/>
            <person name="Stielow J.B."/>
            <person name="Sun H."/>
            <person name="Kurtzman C.P."/>
            <person name="Blackwell M."/>
            <person name="Grigoriev I.V."/>
            <person name="Jeffries T.W."/>
        </authorList>
    </citation>
    <scope>NUCLEOTIDE SEQUENCE [LARGE SCALE GENOMIC DNA]</scope>
    <source>
        <strain evidence="15">NRRL Y-1933</strain>
    </source>
</reference>
<evidence type="ECO:0000256" key="11">
    <source>
        <dbReference type="ARBA" id="ARBA00022842"/>
    </source>
</evidence>
<protein>
    <recommendedName>
        <fullName evidence="8">5'-deoxynucleotidase</fullName>
        <ecNumber evidence="8">3.1.3.89</ecNumber>
    </recommendedName>
</protein>
<keyword evidence="10" id="KW-0378">Hydrolase</keyword>
<dbReference type="GeneID" id="30993351"/>
<evidence type="ECO:0000256" key="7">
    <source>
        <dbReference type="ARBA" id="ARBA00011738"/>
    </source>
</evidence>
<dbReference type="InterPro" id="IPR039356">
    <property type="entry name" value="YfbR/HDDC2"/>
</dbReference>
<dbReference type="Gene3D" id="1.10.3210.10">
    <property type="entry name" value="Hypothetical protein af1432"/>
    <property type="match status" value="1"/>
</dbReference>
<feature type="domain" description="HD" evidence="13">
    <location>
        <begin position="75"/>
        <end position="180"/>
    </location>
</feature>
<evidence type="ECO:0000313" key="15">
    <source>
        <dbReference type="Proteomes" id="UP000095085"/>
    </source>
</evidence>
<dbReference type="SUPFAM" id="SSF109604">
    <property type="entry name" value="HD-domain/PDEase-like"/>
    <property type="match status" value="1"/>
</dbReference>
<name>A0A1E4RGF5_9ASCO</name>
<evidence type="ECO:0000256" key="1">
    <source>
        <dbReference type="ARBA" id="ARBA00001638"/>
    </source>
</evidence>
<evidence type="ECO:0000256" key="4">
    <source>
        <dbReference type="ARBA" id="ARBA00001946"/>
    </source>
</evidence>
<dbReference type="InterPro" id="IPR006674">
    <property type="entry name" value="HD_domain"/>
</dbReference>
<evidence type="ECO:0000256" key="5">
    <source>
        <dbReference type="ARBA" id="ARBA00004074"/>
    </source>
</evidence>